<dbReference type="EMBL" id="CADCUW010000590">
    <property type="protein sequence ID" value="CAA9450758.1"/>
    <property type="molecule type" value="Genomic_DNA"/>
</dbReference>
<reference evidence="1" key="1">
    <citation type="submission" date="2020-02" db="EMBL/GenBank/DDBJ databases">
        <authorList>
            <person name="Meier V. D."/>
        </authorList>
    </citation>
    <scope>NUCLEOTIDE SEQUENCE</scope>
    <source>
        <strain evidence="1">AVDCRST_MAG01</strain>
    </source>
</reference>
<gene>
    <name evidence="1" type="ORF">AVDCRST_MAG01-01-4554</name>
</gene>
<dbReference type="AlphaFoldDB" id="A0A6J4QZ63"/>
<protein>
    <submittedName>
        <fullName evidence="1">Uncharacterized protein</fullName>
    </submittedName>
</protein>
<organism evidence="1">
    <name type="scientific">uncultured Rubrobacteraceae bacterium</name>
    <dbReference type="NCBI Taxonomy" id="349277"/>
    <lineage>
        <taxon>Bacteria</taxon>
        <taxon>Bacillati</taxon>
        <taxon>Actinomycetota</taxon>
        <taxon>Rubrobacteria</taxon>
        <taxon>Rubrobacterales</taxon>
        <taxon>Rubrobacteraceae</taxon>
        <taxon>environmental samples</taxon>
    </lineage>
</organism>
<sequence>MVHTPDGLARTYEDESVLEGFENLPGFRCAVSDLFR</sequence>
<proteinExistence type="predicted"/>
<evidence type="ECO:0000313" key="1">
    <source>
        <dbReference type="EMBL" id="CAA9450758.1"/>
    </source>
</evidence>
<name>A0A6J4QZ63_9ACTN</name>
<accession>A0A6J4QZ63</accession>